<feature type="domain" description="Beta-lactamase-related" evidence="2">
    <location>
        <begin position="101"/>
        <end position="386"/>
    </location>
</feature>
<name>A0A6B0TV78_9RHOB</name>
<dbReference type="SUPFAM" id="SSF56601">
    <property type="entry name" value="beta-lactamase/transpeptidase-like"/>
    <property type="match status" value="1"/>
</dbReference>
<gene>
    <name evidence="3" type="ORF">GSH16_09455</name>
</gene>
<dbReference type="PANTHER" id="PTHR43283">
    <property type="entry name" value="BETA-LACTAMASE-RELATED"/>
    <property type="match status" value="1"/>
</dbReference>
<dbReference type="Proteomes" id="UP000436016">
    <property type="component" value="Unassembled WGS sequence"/>
</dbReference>
<dbReference type="EMBL" id="WUWG01000003">
    <property type="protein sequence ID" value="MXU65675.1"/>
    <property type="molecule type" value="Genomic_DNA"/>
</dbReference>
<keyword evidence="4" id="KW-1185">Reference proteome</keyword>
<accession>A0A6B0TV78</accession>
<dbReference type="Gene3D" id="3.40.710.10">
    <property type="entry name" value="DD-peptidase/beta-lactamase superfamily"/>
    <property type="match status" value="1"/>
</dbReference>
<dbReference type="InterPro" id="IPR012338">
    <property type="entry name" value="Beta-lactam/transpept-like"/>
</dbReference>
<reference evidence="3 4" key="1">
    <citation type="submission" date="2019-12" db="EMBL/GenBank/DDBJ databases">
        <title>Strain KN286 was isolated from seawater, which was collected from Caroline Seamount in the tropical western Pacific.</title>
        <authorList>
            <person name="Wang Q."/>
        </authorList>
    </citation>
    <scope>NUCLEOTIDE SEQUENCE [LARGE SCALE GENOMIC DNA]</scope>
    <source>
        <strain evidence="3 4">KN286</strain>
    </source>
</reference>
<feature type="region of interest" description="Disordered" evidence="1">
    <location>
        <begin position="1"/>
        <end position="34"/>
    </location>
</feature>
<evidence type="ECO:0000313" key="3">
    <source>
        <dbReference type="EMBL" id="MXU65675.1"/>
    </source>
</evidence>
<sequence length="410" mass="45420">MTQIEDNLTPRPRSARELGIMQGNPPPPEKRPSLTNWDLAPFNRWTFQHIEDLFPIARVGARSGGARPLADATADLSGVTFTATEDRRLTLADHLAESYTDAFMVLHRGRVITETYFNDQTPLTRHLAQSVSKSLVGALVGVLHGDGLIDLQAPVSDVLPELAQSGYGDARIWQVLDMRSGVRFTEDYNLPGSDMTRIDMAAGWRPTPDGTPRETIRSVIASLPRIRPHGQSFSYRSIETDLLAWVCEHVTDMPLPRLLSERIWQPVGAEADGFFTVDSAGTALADGGFCATLRDFARFGEAMRRAISDAGDTPIPHDWARATTKPDPDGFDWPYTVLSPKGGYRRQWWVHDRTRGDIMARGVFGQLIYIDAEAELTVVKLSTWPDYLMPGYIADTMAAIAAIRQALADT</sequence>
<proteinExistence type="predicted"/>
<keyword evidence="3" id="KW-0378">Hydrolase</keyword>
<dbReference type="GO" id="GO:0016787">
    <property type="term" value="F:hydrolase activity"/>
    <property type="evidence" value="ECO:0007669"/>
    <property type="project" value="UniProtKB-KW"/>
</dbReference>
<dbReference type="PANTHER" id="PTHR43283:SF7">
    <property type="entry name" value="BETA-LACTAMASE-RELATED DOMAIN-CONTAINING PROTEIN"/>
    <property type="match status" value="1"/>
</dbReference>
<dbReference type="InterPro" id="IPR001466">
    <property type="entry name" value="Beta-lactam-related"/>
</dbReference>
<comment type="caution">
    <text evidence="3">The sequence shown here is derived from an EMBL/GenBank/DDBJ whole genome shotgun (WGS) entry which is preliminary data.</text>
</comment>
<evidence type="ECO:0000256" key="1">
    <source>
        <dbReference type="SAM" id="MobiDB-lite"/>
    </source>
</evidence>
<dbReference type="AlphaFoldDB" id="A0A6B0TV78"/>
<organism evidence="3 4">
    <name type="scientific">Oceanomicrobium pacificus</name>
    <dbReference type="NCBI Taxonomy" id="2692916"/>
    <lineage>
        <taxon>Bacteria</taxon>
        <taxon>Pseudomonadati</taxon>
        <taxon>Pseudomonadota</taxon>
        <taxon>Alphaproteobacteria</taxon>
        <taxon>Rhodobacterales</taxon>
        <taxon>Paracoccaceae</taxon>
        <taxon>Oceanomicrobium</taxon>
    </lineage>
</organism>
<evidence type="ECO:0000313" key="4">
    <source>
        <dbReference type="Proteomes" id="UP000436016"/>
    </source>
</evidence>
<dbReference type="RefSeq" id="WP_160854361.1">
    <property type="nucleotide sequence ID" value="NZ_WUWG01000003.1"/>
</dbReference>
<evidence type="ECO:0000259" key="2">
    <source>
        <dbReference type="Pfam" id="PF00144"/>
    </source>
</evidence>
<dbReference type="Pfam" id="PF00144">
    <property type="entry name" value="Beta-lactamase"/>
    <property type="match status" value="1"/>
</dbReference>
<protein>
    <submittedName>
        <fullName evidence="3">Serine hydrolase</fullName>
    </submittedName>
</protein>
<dbReference type="InterPro" id="IPR050789">
    <property type="entry name" value="Diverse_Enzym_Activities"/>
</dbReference>